<dbReference type="EMBL" id="JARPXM010000008">
    <property type="protein sequence ID" value="MDT2538376.1"/>
    <property type="molecule type" value="Genomic_DNA"/>
</dbReference>
<dbReference type="RefSeq" id="WP_010743643.1">
    <property type="nucleotide sequence ID" value="NZ_BAAAXM010000014.1"/>
</dbReference>
<sequence length="363" mass="41607">MKKIQQVKPLSQVQLFVTKRPTLEAKVTSYFEHSRDVSAIIQYAVAIMIKNALVLSDYSYFLKDLIREIFLTAEPSDILRKNLSYFKPYFKSGEFDVIIKRLFKNKKDYLQCSEEARLISKYLHTETAAPNEGSEYHYHLITVFKASNGKKHTWTLRDIHPAVAHEENCEQTHLLLKLLTTLTLFQQEDVRKFAEFVKFDYFKAANVSHYEEPQEEVPVPSEEPKEKVTIRVPHGFDPRTLSDTEAMVLIQAHMPEGKTFDDIEVLFVERPADPVAEKEPGSVVPPTITDFVQEQSTQAAAQRPLEEESPVAIAEPPKYDRAAKRSSNNRPLSGRQLSALSLIEAWKGNGRKKSNQGRKKKNE</sequence>
<gene>
    <name evidence="2" type="ORF">P7D78_09580</name>
</gene>
<accession>A0AAW8SY58</accession>
<evidence type="ECO:0000313" key="2">
    <source>
        <dbReference type="EMBL" id="MDT2538376.1"/>
    </source>
</evidence>
<organism evidence="2 3">
    <name type="scientific">Enterococcus raffinosus</name>
    <dbReference type="NCBI Taxonomy" id="71452"/>
    <lineage>
        <taxon>Bacteria</taxon>
        <taxon>Bacillati</taxon>
        <taxon>Bacillota</taxon>
        <taxon>Bacilli</taxon>
        <taxon>Lactobacillales</taxon>
        <taxon>Enterococcaceae</taxon>
        <taxon>Enterococcus</taxon>
    </lineage>
</organism>
<dbReference type="Proteomes" id="UP001249240">
    <property type="component" value="Unassembled WGS sequence"/>
</dbReference>
<reference evidence="2" key="1">
    <citation type="submission" date="2023-03" db="EMBL/GenBank/DDBJ databases">
        <authorList>
            <person name="Shen W."/>
            <person name="Cai J."/>
        </authorList>
    </citation>
    <scope>NUCLEOTIDE SEQUENCE</scope>
    <source>
        <strain evidence="2">B646-2</strain>
    </source>
</reference>
<comment type="caution">
    <text evidence="2">The sequence shown here is derived from an EMBL/GenBank/DDBJ whole genome shotgun (WGS) entry which is preliminary data.</text>
</comment>
<evidence type="ECO:0000256" key="1">
    <source>
        <dbReference type="SAM" id="MobiDB-lite"/>
    </source>
</evidence>
<name>A0AAW8SY58_9ENTE</name>
<proteinExistence type="predicted"/>
<evidence type="ECO:0000313" key="3">
    <source>
        <dbReference type="Proteomes" id="UP001249240"/>
    </source>
</evidence>
<dbReference type="AlphaFoldDB" id="A0AAW8SY58"/>
<protein>
    <submittedName>
        <fullName evidence="2">Uncharacterized protein</fullName>
    </submittedName>
</protein>
<feature type="compositionally biased region" description="Polar residues" evidence="1">
    <location>
        <begin position="325"/>
        <end position="339"/>
    </location>
</feature>
<feature type="compositionally biased region" description="Basic residues" evidence="1">
    <location>
        <begin position="349"/>
        <end position="363"/>
    </location>
</feature>
<feature type="region of interest" description="Disordered" evidence="1">
    <location>
        <begin position="296"/>
        <end position="363"/>
    </location>
</feature>